<dbReference type="Proteomes" id="UP000015620">
    <property type="component" value="Chromosome"/>
</dbReference>
<dbReference type="EMBL" id="CP004120">
    <property type="protein sequence ID" value="AGT45096.1"/>
    <property type="molecule type" value="Genomic_DNA"/>
</dbReference>
<accession>S6A563</accession>
<evidence type="ECO:0000313" key="1">
    <source>
        <dbReference type="EMBL" id="AGT45096.1"/>
    </source>
</evidence>
<evidence type="ECO:0000313" key="2">
    <source>
        <dbReference type="Proteomes" id="UP000015620"/>
    </source>
</evidence>
<protein>
    <submittedName>
        <fullName evidence="1">Uncharacterized protein</fullName>
    </submittedName>
</protein>
<proteinExistence type="predicted"/>
<dbReference type="HOGENOM" id="CLU_3259330_0_0_12"/>
<reference evidence="1 2" key="1">
    <citation type="journal article" date="2013" name="PLoS ONE">
        <title>Genome-Wide Relatedness of Treponema pedis, from Gingiva and Necrotic Skin Lesions of Pigs, with the Human Oral Pathogen Treponema denticola.</title>
        <authorList>
            <person name="Svartstrom O."/>
            <person name="Mushtaq M."/>
            <person name="Pringle M."/>
            <person name="Segerman B."/>
        </authorList>
    </citation>
    <scope>NUCLEOTIDE SEQUENCE [LARGE SCALE GENOMIC DNA]</scope>
    <source>
        <strain evidence="1">T A4</strain>
    </source>
</reference>
<name>S6A563_9SPIR</name>
<dbReference type="PATRIC" id="fig|1291379.3.peg.2596"/>
<keyword evidence="2" id="KW-1185">Reference proteome</keyword>
<dbReference type="AlphaFoldDB" id="S6A563"/>
<organism evidence="1 2">
    <name type="scientific">Treponema pedis str. T A4</name>
    <dbReference type="NCBI Taxonomy" id="1291379"/>
    <lineage>
        <taxon>Bacteria</taxon>
        <taxon>Pseudomonadati</taxon>
        <taxon>Spirochaetota</taxon>
        <taxon>Spirochaetia</taxon>
        <taxon>Spirochaetales</taxon>
        <taxon>Treponemataceae</taxon>
        <taxon>Treponema</taxon>
    </lineage>
</organism>
<gene>
    <name evidence="1" type="ORF">TPE_2624</name>
</gene>
<sequence>MTACLKKARLDLGTYRIFFKNDIKYAEKLPVFISSLRSKYEG</sequence>
<dbReference type="KEGG" id="tped:TPE_2624"/>